<dbReference type="PANTHER" id="PTHR11360:SF177">
    <property type="entry name" value="RIBOFLAVIN TRANSPORTER MCH5"/>
    <property type="match status" value="1"/>
</dbReference>
<feature type="transmembrane region" description="Helical" evidence="4">
    <location>
        <begin position="121"/>
        <end position="142"/>
    </location>
</feature>
<feature type="region of interest" description="Disordered" evidence="3">
    <location>
        <begin position="1"/>
        <end position="34"/>
    </location>
</feature>
<reference evidence="6" key="1">
    <citation type="journal article" date="2023" name="BMC Genomics">
        <title>Chromosome-level genome assemblies of Cutaneotrichosporon spp. (Trichosporonales, Basidiomycota) reveal imbalanced evolution between nucleotide sequences and chromosome synteny.</title>
        <authorList>
            <person name="Kobayashi Y."/>
            <person name="Kayamori A."/>
            <person name="Aoki K."/>
            <person name="Shiwa Y."/>
            <person name="Matsutani M."/>
            <person name="Fujita N."/>
            <person name="Sugita T."/>
            <person name="Iwasaki W."/>
            <person name="Tanaka N."/>
            <person name="Takashima M."/>
        </authorList>
    </citation>
    <scope>NUCLEOTIDE SEQUENCE</scope>
    <source>
        <strain evidence="6">HIS019</strain>
    </source>
</reference>
<dbReference type="InterPro" id="IPR020846">
    <property type="entry name" value="MFS_dom"/>
</dbReference>
<dbReference type="Gene3D" id="1.20.1250.20">
    <property type="entry name" value="MFS general substrate transporter like domains"/>
    <property type="match status" value="2"/>
</dbReference>
<dbReference type="PANTHER" id="PTHR11360">
    <property type="entry name" value="MONOCARBOXYLATE TRANSPORTER"/>
    <property type="match status" value="1"/>
</dbReference>
<feature type="domain" description="Major facilitator superfamily (MFS) profile" evidence="5">
    <location>
        <begin position="322"/>
        <end position="524"/>
    </location>
</feature>
<proteinExistence type="inferred from homology"/>
<evidence type="ECO:0000256" key="1">
    <source>
        <dbReference type="ARBA" id="ARBA00004141"/>
    </source>
</evidence>
<dbReference type="SUPFAM" id="SSF103473">
    <property type="entry name" value="MFS general substrate transporter"/>
    <property type="match status" value="1"/>
</dbReference>
<dbReference type="AlphaFoldDB" id="A0AA48IEW1"/>
<evidence type="ECO:0000256" key="2">
    <source>
        <dbReference type="ARBA" id="ARBA00006727"/>
    </source>
</evidence>
<dbReference type="GO" id="GO:0022857">
    <property type="term" value="F:transmembrane transporter activity"/>
    <property type="evidence" value="ECO:0007669"/>
    <property type="project" value="InterPro"/>
</dbReference>
<feature type="transmembrane region" description="Helical" evidence="4">
    <location>
        <begin position="386"/>
        <end position="406"/>
    </location>
</feature>
<evidence type="ECO:0000259" key="5">
    <source>
        <dbReference type="PROSITE" id="PS50850"/>
    </source>
</evidence>
<gene>
    <name evidence="6" type="ORF">CcaverHIS019_0300710</name>
</gene>
<evidence type="ECO:0000256" key="4">
    <source>
        <dbReference type="SAM" id="Phobius"/>
    </source>
</evidence>
<feature type="transmembrane region" description="Helical" evidence="4">
    <location>
        <begin position="318"/>
        <end position="339"/>
    </location>
</feature>
<dbReference type="KEGG" id="ccac:CcaHIS019_0300710"/>
<dbReference type="Proteomes" id="UP001233271">
    <property type="component" value="Chromosome 3"/>
</dbReference>
<name>A0AA48IEW1_9TREE</name>
<dbReference type="InterPro" id="IPR011701">
    <property type="entry name" value="MFS"/>
</dbReference>
<keyword evidence="4" id="KW-0472">Membrane</keyword>
<feature type="transmembrane region" description="Helical" evidence="4">
    <location>
        <begin position="445"/>
        <end position="471"/>
    </location>
</feature>
<evidence type="ECO:0000313" key="7">
    <source>
        <dbReference type="Proteomes" id="UP001233271"/>
    </source>
</evidence>
<feature type="transmembrane region" description="Helical" evidence="4">
    <location>
        <begin position="190"/>
        <end position="210"/>
    </location>
</feature>
<keyword evidence="7" id="KW-1185">Reference proteome</keyword>
<evidence type="ECO:0000313" key="6">
    <source>
        <dbReference type="EMBL" id="BEI90001.1"/>
    </source>
</evidence>
<dbReference type="GeneID" id="85493872"/>
<sequence length="524" mass="56728">MHVAALVMQRDAAAERAAERDAAPRPTLPRVDSELTLYSPSLTSPTWKKSLDKVDEQHFEQAEHAEHAQPSSRDFALTRTETILSQVETHPGPFPDLQLATIPTREEEDTYGPPPDGGREAWLAVLSGALLFFTMFGFVTSFGQLKRYYLNNQLSSYSQPTVAWIATIQSTLTFFPSLFFGRLFDAHGPRLLVILGTSLSFSALIAVAFCKEYYQFLLAHALFGFATSIIWGPSASVCGHWFLRRRSTAIGIVGCGSGIGGIIYPILLKGLLDRFKFRDAILIIAGMNGAMMLPAIFWLKARLPPRQPAPWSALAKPWHSRAFLFLALGAGLSMLNMFTPYFDAPVMAAGNNLSPAIRDYAIAILQAGSFLGRASSGFIADRFGAWRVYIFLALLTSSTLFAFWCATPMPPAAAVIGLAGYGFASGAWITLVSAVTAAIAPPEELGTWIGVLWTAISPPILAGPVISGVLIEKAGGAFTYAGVFCGATYLVGTGITSLHFVFGGRKKGEDVENDKPEVMHGEEK</sequence>
<keyword evidence="4" id="KW-0812">Transmembrane</keyword>
<feature type="transmembrane region" description="Helical" evidence="4">
    <location>
        <begin position="217"/>
        <end position="243"/>
    </location>
</feature>
<feature type="compositionally biased region" description="Basic and acidic residues" evidence="3">
    <location>
        <begin position="12"/>
        <end position="23"/>
    </location>
</feature>
<evidence type="ECO:0000256" key="3">
    <source>
        <dbReference type="SAM" id="MobiDB-lite"/>
    </source>
</evidence>
<dbReference type="GO" id="GO:0016020">
    <property type="term" value="C:membrane"/>
    <property type="evidence" value="ECO:0007669"/>
    <property type="project" value="UniProtKB-SubCell"/>
</dbReference>
<organism evidence="6 7">
    <name type="scientific">Cutaneotrichosporon cavernicola</name>
    <dbReference type="NCBI Taxonomy" id="279322"/>
    <lineage>
        <taxon>Eukaryota</taxon>
        <taxon>Fungi</taxon>
        <taxon>Dikarya</taxon>
        <taxon>Basidiomycota</taxon>
        <taxon>Agaricomycotina</taxon>
        <taxon>Tremellomycetes</taxon>
        <taxon>Trichosporonales</taxon>
        <taxon>Trichosporonaceae</taxon>
        <taxon>Cutaneotrichosporon</taxon>
    </lineage>
</organism>
<dbReference type="Pfam" id="PF07690">
    <property type="entry name" value="MFS_1"/>
    <property type="match status" value="1"/>
</dbReference>
<protein>
    <recommendedName>
        <fullName evidence="5">Major facilitator superfamily (MFS) profile domain-containing protein</fullName>
    </recommendedName>
</protein>
<feature type="transmembrane region" description="Helical" evidence="4">
    <location>
        <begin position="162"/>
        <end position="184"/>
    </location>
</feature>
<dbReference type="RefSeq" id="XP_060455267.1">
    <property type="nucleotide sequence ID" value="XM_060598477.1"/>
</dbReference>
<comment type="similarity">
    <text evidence="2">Belongs to the major facilitator superfamily. Monocarboxylate porter (TC 2.A.1.13) family.</text>
</comment>
<feature type="transmembrane region" description="Helical" evidence="4">
    <location>
        <begin position="249"/>
        <end position="268"/>
    </location>
</feature>
<dbReference type="InterPro" id="IPR036259">
    <property type="entry name" value="MFS_trans_sf"/>
</dbReference>
<accession>A0AA48IEW1</accession>
<dbReference type="EMBL" id="AP028214">
    <property type="protein sequence ID" value="BEI90001.1"/>
    <property type="molecule type" value="Genomic_DNA"/>
</dbReference>
<keyword evidence="4" id="KW-1133">Transmembrane helix</keyword>
<feature type="transmembrane region" description="Helical" evidence="4">
    <location>
        <begin position="478"/>
        <end position="502"/>
    </location>
</feature>
<feature type="transmembrane region" description="Helical" evidence="4">
    <location>
        <begin position="280"/>
        <end position="298"/>
    </location>
</feature>
<dbReference type="PROSITE" id="PS50850">
    <property type="entry name" value="MFS"/>
    <property type="match status" value="1"/>
</dbReference>
<dbReference type="InterPro" id="IPR050327">
    <property type="entry name" value="Proton-linked_MCT"/>
</dbReference>
<feature type="transmembrane region" description="Helical" evidence="4">
    <location>
        <begin position="418"/>
        <end position="439"/>
    </location>
</feature>
<comment type="subcellular location">
    <subcellularLocation>
        <location evidence="1">Membrane</location>
        <topology evidence="1">Multi-pass membrane protein</topology>
    </subcellularLocation>
</comment>